<dbReference type="Gene3D" id="3.40.630.30">
    <property type="match status" value="1"/>
</dbReference>
<feature type="domain" description="N-acetyltransferase" evidence="3">
    <location>
        <begin position="23"/>
        <end position="174"/>
    </location>
</feature>
<proteinExistence type="predicted"/>
<dbReference type="STRING" id="1691903.A9B99_13110"/>
<dbReference type="GO" id="GO:0016747">
    <property type="term" value="F:acyltransferase activity, transferring groups other than amino-acyl groups"/>
    <property type="evidence" value="ECO:0007669"/>
    <property type="project" value="InterPro"/>
</dbReference>
<reference evidence="5" key="1">
    <citation type="submission" date="2016-05" db="EMBL/GenBank/DDBJ databases">
        <authorList>
            <person name="Behera P."/>
            <person name="Vaishampayan P."/>
            <person name="Singh N."/>
            <person name="Raina V."/>
            <person name="Suar M."/>
            <person name="Pattnaik A."/>
            <person name="Rastogi G."/>
        </authorList>
    </citation>
    <scope>NUCLEOTIDE SEQUENCE [LARGE SCALE GENOMIC DNA]</scope>
    <source>
        <strain evidence="5">MP23</strain>
    </source>
</reference>
<dbReference type="InterPro" id="IPR000182">
    <property type="entry name" value="GNAT_dom"/>
</dbReference>
<gene>
    <name evidence="4" type="ORF">A9B99_13110</name>
</gene>
<dbReference type="SUPFAM" id="SSF55729">
    <property type="entry name" value="Acyl-CoA N-acyltransferases (Nat)"/>
    <property type="match status" value="1"/>
</dbReference>
<evidence type="ECO:0000313" key="5">
    <source>
        <dbReference type="Proteomes" id="UP000078225"/>
    </source>
</evidence>
<evidence type="ECO:0000259" key="3">
    <source>
        <dbReference type="PROSITE" id="PS51186"/>
    </source>
</evidence>
<dbReference type="Proteomes" id="UP000078225">
    <property type="component" value="Unassembled WGS sequence"/>
</dbReference>
<comment type="caution">
    <text evidence="4">The sequence shown here is derived from an EMBL/GenBank/DDBJ whole genome shotgun (WGS) entry which is preliminary data.</text>
</comment>
<dbReference type="InterPro" id="IPR050832">
    <property type="entry name" value="Bact_Acetyltransf"/>
</dbReference>
<sequence>MTITLLQLDGSGLEQHLESLISLLVESVAQGASISFINPFNQQDARRFWIENVKPDIESGERVLFAALLDGNLLGTVQLITHMPPNQPHRCEVAKMIVHPEARRCGMGRAMMQHIMEYAREQGKTLMTLDTRTGDAGEALYRSVGFEVAGMTPGFALDTDGKHTHSTTWMYCTL</sequence>
<dbReference type="Pfam" id="PF00583">
    <property type="entry name" value="Acetyltransf_1"/>
    <property type="match status" value="1"/>
</dbReference>
<keyword evidence="5" id="KW-1185">Reference proteome</keyword>
<accession>A0A1B7L086</accession>
<evidence type="ECO:0000256" key="2">
    <source>
        <dbReference type="ARBA" id="ARBA00023315"/>
    </source>
</evidence>
<organism evidence="4 5">
    <name type="scientific">Mangrovibacter phragmitis</name>
    <dbReference type="NCBI Taxonomy" id="1691903"/>
    <lineage>
        <taxon>Bacteria</taxon>
        <taxon>Pseudomonadati</taxon>
        <taxon>Pseudomonadota</taxon>
        <taxon>Gammaproteobacteria</taxon>
        <taxon>Enterobacterales</taxon>
        <taxon>Enterobacteriaceae</taxon>
        <taxon>Mangrovibacter</taxon>
    </lineage>
</organism>
<keyword evidence="1 4" id="KW-0808">Transferase</keyword>
<name>A0A1B7L086_9ENTR</name>
<evidence type="ECO:0000256" key="1">
    <source>
        <dbReference type="ARBA" id="ARBA00022679"/>
    </source>
</evidence>
<keyword evidence="2" id="KW-0012">Acyltransferase</keyword>
<dbReference type="PANTHER" id="PTHR43877">
    <property type="entry name" value="AMINOALKYLPHOSPHONATE N-ACETYLTRANSFERASE-RELATED-RELATED"/>
    <property type="match status" value="1"/>
</dbReference>
<dbReference type="OrthoDB" id="3389160at2"/>
<dbReference type="AlphaFoldDB" id="A0A1B7L086"/>
<dbReference type="InterPro" id="IPR016181">
    <property type="entry name" value="Acyl_CoA_acyltransferase"/>
</dbReference>
<evidence type="ECO:0000313" key="4">
    <source>
        <dbReference type="EMBL" id="OAT75757.1"/>
    </source>
</evidence>
<dbReference type="RefSeq" id="WP_064599973.1">
    <property type="nucleotide sequence ID" value="NZ_LYRP01000043.1"/>
</dbReference>
<protein>
    <submittedName>
        <fullName evidence="4">Acetyltransferase</fullName>
    </submittedName>
</protein>
<dbReference type="EMBL" id="LYRP01000043">
    <property type="protein sequence ID" value="OAT75757.1"/>
    <property type="molecule type" value="Genomic_DNA"/>
</dbReference>
<dbReference type="PROSITE" id="PS51186">
    <property type="entry name" value="GNAT"/>
    <property type="match status" value="1"/>
</dbReference>
<dbReference type="CDD" id="cd04301">
    <property type="entry name" value="NAT_SF"/>
    <property type="match status" value="1"/>
</dbReference>